<keyword evidence="4" id="KW-0409">Iron storage</keyword>
<dbReference type="InterPro" id="IPR002024">
    <property type="entry name" value="Bacterioferritin"/>
</dbReference>
<dbReference type="GO" id="GO:0005829">
    <property type="term" value="C:cytosol"/>
    <property type="evidence" value="ECO:0007669"/>
    <property type="project" value="TreeGrafter"/>
</dbReference>
<evidence type="ECO:0000256" key="1">
    <source>
        <dbReference type="ARBA" id="ARBA00001970"/>
    </source>
</evidence>
<evidence type="ECO:0000256" key="3">
    <source>
        <dbReference type="ARBA" id="ARBA00013107"/>
    </source>
</evidence>
<proteinExistence type="inferred from homology"/>
<reference evidence="10 11" key="1">
    <citation type="submission" date="2017-03" db="EMBL/GenBank/DDBJ databases">
        <title>Complete genome sequence of Candidatus 'Thiodictyon syntrophicum' sp. nov. strain Cad16T, a photolithoautotroph purple sulfur bacterium isolated from an alpine meromictic lake.</title>
        <authorList>
            <person name="Luedin S.M."/>
            <person name="Pothier J.F."/>
            <person name="Danza F."/>
            <person name="Storelli N."/>
            <person name="Wittwer M."/>
            <person name="Tonolla M."/>
        </authorList>
    </citation>
    <scope>NUCLEOTIDE SEQUENCE [LARGE SCALE GENOMIC DNA]</scope>
    <source>
        <strain evidence="10 11">Cad16T</strain>
        <plasmid evidence="11">Plasmid pts417</plasmid>
    </source>
</reference>
<dbReference type="EC" id="1.16.3.1" evidence="3"/>
<dbReference type="GO" id="GO:0006826">
    <property type="term" value="P:iron ion transport"/>
    <property type="evidence" value="ECO:0007669"/>
    <property type="project" value="InterPro"/>
</dbReference>
<dbReference type="PRINTS" id="PR00601">
    <property type="entry name" value="BACFERRITIN"/>
</dbReference>
<name>A0A2K8UHS1_9GAMM</name>
<dbReference type="InterPro" id="IPR009040">
    <property type="entry name" value="Ferritin-like_diiron"/>
</dbReference>
<gene>
    <name evidence="10" type="ORF">THSYN_29515</name>
</gene>
<keyword evidence="10" id="KW-0614">Plasmid</keyword>
<evidence type="ECO:0000256" key="7">
    <source>
        <dbReference type="ARBA" id="ARBA00023004"/>
    </source>
</evidence>
<keyword evidence="11" id="KW-1185">Reference proteome</keyword>
<dbReference type="Gene3D" id="1.20.1260.10">
    <property type="match status" value="1"/>
</dbReference>
<evidence type="ECO:0000313" key="11">
    <source>
        <dbReference type="Proteomes" id="UP000232638"/>
    </source>
</evidence>
<comment type="similarity">
    <text evidence="2">Belongs to the bacterioferritin family.</text>
</comment>
<dbReference type="KEGG" id="tsy:THSYN_29515"/>
<keyword evidence="7" id="KW-0408">Iron</keyword>
<sequence>MRQNSTDQRILGYLGRALSLELSAVQTYSTQARLVATWGLDGPAERLREEAHEELQHVERIIARMLALGAAPNGSQLRPALVGGDLLSLLQADYVFELELVGLYRDAARHGERIASRDDRVFFGALLAEEQAHARELIEWIAALEQPVEPPTRRRALR</sequence>
<evidence type="ECO:0000256" key="5">
    <source>
        <dbReference type="ARBA" id="ARBA00022617"/>
    </source>
</evidence>
<dbReference type="AlphaFoldDB" id="A0A2K8UHS1"/>
<comment type="catalytic activity">
    <reaction evidence="8">
        <text>Fe(2+)(in) = Fe(2+)(out)</text>
        <dbReference type="Rhea" id="RHEA:28486"/>
        <dbReference type="ChEBI" id="CHEBI:29033"/>
    </reaction>
</comment>
<evidence type="ECO:0000256" key="8">
    <source>
        <dbReference type="ARBA" id="ARBA00036243"/>
    </source>
</evidence>
<dbReference type="InterPro" id="IPR012347">
    <property type="entry name" value="Ferritin-like"/>
</dbReference>
<feature type="domain" description="Ferritin-like diiron" evidence="9">
    <location>
        <begin position="4"/>
        <end position="148"/>
    </location>
</feature>
<keyword evidence="5" id="KW-0349">Heme</keyword>
<organism evidence="10 11">
    <name type="scientific">Candidatus Thiodictyon syntrophicum</name>
    <dbReference type="NCBI Taxonomy" id="1166950"/>
    <lineage>
        <taxon>Bacteria</taxon>
        <taxon>Pseudomonadati</taxon>
        <taxon>Pseudomonadota</taxon>
        <taxon>Gammaproteobacteria</taxon>
        <taxon>Chromatiales</taxon>
        <taxon>Chromatiaceae</taxon>
        <taxon>Thiodictyon</taxon>
    </lineage>
</organism>
<dbReference type="GO" id="GO:0004322">
    <property type="term" value="F:ferroxidase activity"/>
    <property type="evidence" value="ECO:0007669"/>
    <property type="project" value="UniProtKB-EC"/>
</dbReference>
<dbReference type="OrthoDB" id="9800505at2"/>
<evidence type="ECO:0000256" key="6">
    <source>
        <dbReference type="ARBA" id="ARBA00022723"/>
    </source>
</evidence>
<dbReference type="GO" id="GO:0006879">
    <property type="term" value="P:intracellular iron ion homeostasis"/>
    <property type="evidence" value="ECO:0007669"/>
    <property type="project" value="UniProtKB-KW"/>
</dbReference>
<keyword evidence="6" id="KW-0479">Metal-binding</keyword>
<dbReference type="Proteomes" id="UP000232638">
    <property type="component" value="Plasmid pTs417"/>
</dbReference>
<accession>A0A2K8UHS1</accession>
<dbReference type="GO" id="GO:0008199">
    <property type="term" value="F:ferric iron binding"/>
    <property type="evidence" value="ECO:0007669"/>
    <property type="project" value="InterPro"/>
</dbReference>
<dbReference type="InterPro" id="IPR008331">
    <property type="entry name" value="Ferritin_DPS_dom"/>
</dbReference>
<comment type="cofactor">
    <cofactor evidence="1">
        <name>heme b</name>
        <dbReference type="ChEBI" id="CHEBI:60344"/>
    </cofactor>
</comment>
<dbReference type="PANTHER" id="PTHR30295:SF0">
    <property type="entry name" value="BACTERIOFERRITIN"/>
    <property type="match status" value="1"/>
</dbReference>
<dbReference type="PANTHER" id="PTHR30295">
    <property type="entry name" value="BACTERIOFERRITIN"/>
    <property type="match status" value="1"/>
</dbReference>
<dbReference type="RefSeq" id="WP_100922724.1">
    <property type="nucleotide sequence ID" value="NZ_CP020371.1"/>
</dbReference>
<geneLocation type="plasmid" evidence="11">
    <name>pts417</name>
</geneLocation>
<dbReference type="InterPro" id="IPR009078">
    <property type="entry name" value="Ferritin-like_SF"/>
</dbReference>
<dbReference type="GO" id="GO:0020037">
    <property type="term" value="F:heme binding"/>
    <property type="evidence" value="ECO:0007669"/>
    <property type="project" value="TreeGrafter"/>
</dbReference>
<dbReference type="SUPFAM" id="SSF47240">
    <property type="entry name" value="Ferritin-like"/>
    <property type="match status" value="1"/>
</dbReference>
<evidence type="ECO:0000313" key="10">
    <source>
        <dbReference type="EMBL" id="AUB85072.1"/>
    </source>
</evidence>
<evidence type="ECO:0000259" key="9">
    <source>
        <dbReference type="PROSITE" id="PS50905"/>
    </source>
</evidence>
<evidence type="ECO:0000256" key="4">
    <source>
        <dbReference type="ARBA" id="ARBA00022434"/>
    </source>
</evidence>
<dbReference type="PROSITE" id="PS50905">
    <property type="entry name" value="FERRITIN_LIKE"/>
    <property type="match status" value="1"/>
</dbReference>
<protein>
    <recommendedName>
        <fullName evidence="3">ferroxidase</fullName>
        <ecNumber evidence="3">1.16.3.1</ecNumber>
    </recommendedName>
</protein>
<dbReference type="EMBL" id="CP020371">
    <property type="protein sequence ID" value="AUB85072.1"/>
    <property type="molecule type" value="Genomic_DNA"/>
</dbReference>
<dbReference type="Pfam" id="PF00210">
    <property type="entry name" value="Ferritin"/>
    <property type="match status" value="1"/>
</dbReference>
<evidence type="ECO:0000256" key="2">
    <source>
        <dbReference type="ARBA" id="ARBA00008093"/>
    </source>
</evidence>